<proteinExistence type="predicted"/>
<dbReference type="InterPro" id="IPR036291">
    <property type="entry name" value="NAD(P)-bd_dom_sf"/>
</dbReference>
<name>A0ABW9GCX1_9GAMM</name>
<sequence>MKIGVIGAGFVGRAIAKLAIKNGHKVMLSNSRSVDSLFSLRPMIGCEIGTSEEAANFGDVVVLAIPMSSINSLPIKVLRDKQVIDAINYYPERDGYIDEFETQKTTTSEFTSQLLHTACIAKAFNAIRMTDLEQDGLPKSSANRRALPFSCDTEKGKKIVTQLYEEFGFDSVDAGPLSQSWKFERGRPCYCVRMNKEQLEQTLASTMR</sequence>
<evidence type="ECO:0000256" key="1">
    <source>
        <dbReference type="ARBA" id="ARBA00023002"/>
    </source>
</evidence>
<dbReference type="SUPFAM" id="SSF51735">
    <property type="entry name" value="NAD(P)-binding Rossmann-fold domains"/>
    <property type="match status" value="1"/>
</dbReference>
<dbReference type="InterPro" id="IPR028939">
    <property type="entry name" value="P5C_Rdtase_cat_N"/>
</dbReference>
<evidence type="ECO:0000313" key="3">
    <source>
        <dbReference type="EMBL" id="MFM2486456.1"/>
    </source>
</evidence>
<gene>
    <name evidence="3" type="ORF">ABUE30_15575</name>
</gene>
<dbReference type="Proteomes" id="UP001629953">
    <property type="component" value="Unassembled WGS sequence"/>
</dbReference>
<dbReference type="Gene3D" id="3.40.50.720">
    <property type="entry name" value="NAD(P)-binding Rossmann-like Domain"/>
    <property type="match status" value="1"/>
</dbReference>
<dbReference type="EMBL" id="JBEQCT010000008">
    <property type="protein sequence ID" value="MFM2486456.1"/>
    <property type="molecule type" value="Genomic_DNA"/>
</dbReference>
<organism evidence="3 4">
    <name type="scientific">Celerinatantimonas yamalensis</name>
    <dbReference type="NCBI Taxonomy" id="559956"/>
    <lineage>
        <taxon>Bacteria</taxon>
        <taxon>Pseudomonadati</taxon>
        <taxon>Pseudomonadota</taxon>
        <taxon>Gammaproteobacteria</taxon>
        <taxon>Celerinatantimonadaceae</taxon>
        <taxon>Celerinatantimonas</taxon>
    </lineage>
</organism>
<protein>
    <submittedName>
        <fullName evidence="3">NAD(P)-binding domain-containing protein</fullName>
    </submittedName>
</protein>
<dbReference type="PANTHER" id="PTHR14239:SF10">
    <property type="entry name" value="REDUCTASE"/>
    <property type="match status" value="1"/>
</dbReference>
<dbReference type="Pfam" id="PF03807">
    <property type="entry name" value="F420_oxidored"/>
    <property type="match status" value="1"/>
</dbReference>
<accession>A0ABW9GCX1</accession>
<keyword evidence="1" id="KW-0560">Oxidoreductase</keyword>
<feature type="domain" description="Pyrroline-5-carboxylate reductase catalytic N-terminal" evidence="2">
    <location>
        <begin position="2"/>
        <end position="89"/>
    </location>
</feature>
<keyword evidence="4" id="KW-1185">Reference proteome</keyword>
<dbReference type="PANTHER" id="PTHR14239">
    <property type="entry name" value="DUDULIN-RELATED"/>
    <property type="match status" value="1"/>
</dbReference>
<dbReference type="RefSeq" id="WP_408624755.1">
    <property type="nucleotide sequence ID" value="NZ_JBEQCT010000008.1"/>
</dbReference>
<evidence type="ECO:0000313" key="4">
    <source>
        <dbReference type="Proteomes" id="UP001629953"/>
    </source>
</evidence>
<comment type="caution">
    <text evidence="3">The sequence shown here is derived from an EMBL/GenBank/DDBJ whole genome shotgun (WGS) entry which is preliminary data.</text>
</comment>
<dbReference type="InterPro" id="IPR051267">
    <property type="entry name" value="STEAP_metalloreductase"/>
</dbReference>
<evidence type="ECO:0000259" key="2">
    <source>
        <dbReference type="Pfam" id="PF03807"/>
    </source>
</evidence>
<reference evidence="3 4" key="1">
    <citation type="journal article" date="2013" name="Int. J. Syst. Evol. Microbiol.">
        <title>Celerinatantimonas yamalensis sp. nov., a cold-adapted diazotrophic bacterium from a cold permafrost brine.</title>
        <authorList>
            <person name="Shcherbakova V."/>
            <person name="Chuvilskaya N."/>
            <person name="Rivkina E."/>
            <person name="Demidov N."/>
            <person name="Uchaeva V."/>
            <person name="Suetin S."/>
            <person name="Suzina N."/>
            <person name="Gilichinsky D."/>
        </authorList>
    </citation>
    <scope>NUCLEOTIDE SEQUENCE [LARGE SCALE GENOMIC DNA]</scope>
    <source>
        <strain evidence="3 4">C7</strain>
    </source>
</reference>